<dbReference type="PROSITE" id="PS51154">
    <property type="entry name" value="MACRO"/>
    <property type="match status" value="1"/>
</dbReference>
<reference evidence="2 3" key="1">
    <citation type="journal article" date="2018" name="Nat. Biotechnol.">
        <title>A standardized bacterial taxonomy based on genome phylogeny substantially revises the tree of life.</title>
        <authorList>
            <person name="Parks D.H."/>
            <person name="Chuvochina M."/>
            <person name="Waite D.W."/>
            <person name="Rinke C."/>
            <person name="Skarshewski A."/>
            <person name="Chaumeil P.A."/>
            <person name="Hugenholtz P."/>
        </authorList>
    </citation>
    <scope>NUCLEOTIDE SEQUENCE [LARGE SCALE GENOMIC DNA]</scope>
    <source>
        <strain evidence="2">UBA10045</strain>
    </source>
</reference>
<dbReference type="RefSeq" id="WP_138000464.1">
    <property type="nucleotide sequence ID" value="NZ_CP038022.1"/>
</dbReference>
<dbReference type="PANTHER" id="PTHR11106:SF27">
    <property type="entry name" value="MACRO DOMAIN-CONTAINING PROTEIN"/>
    <property type="match status" value="1"/>
</dbReference>
<dbReference type="InterPro" id="IPR002589">
    <property type="entry name" value="Macro_dom"/>
</dbReference>
<organism evidence="2 3">
    <name type="scientific">Acinetobacter radioresistens</name>
    <dbReference type="NCBI Taxonomy" id="40216"/>
    <lineage>
        <taxon>Bacteria</taxon>
        <taxon>Pseudomonadati</taxon>
        <taxon>Pseudomonadota</taxon>
        <taxon>Gammaproteobacteria</taxon>
        <taxon>Moraxellales</taxon>
        <taxon>Moraxellaceae</taxon>
        <taxon>Acinetobacter</taxon>
    </lineage>
</organism>
<dbReference type="Pfam" id="PF01661">
    <property type="entry name" value="Macro"/>
    <property type="match status" value="1"/>
</dbReference>
<dbReference type="Gene3D" id="3.40.220.10">
    <property type="entry name" value="Leucine Aminopeptidase, subunit E, domain 1"/>
    <property type="match status" value="1"/>
</dbReference>
<name>A0A3D3G0S6_ACIRA</name>
<dbReference type="AlphaFoldDB" id="A0A3D3G0S6"/>
<dbReference type="EMBL" id="DPXL01000111">
    <property type="protein sequence ID" value="HCM31643.1"/>
    <property type="molecule type" value="Genomic_DNA"/>
</dbReference>
<evidence type="ECO:0000259" key="1">
    <source>
        <dbReference type="PROSITE" id="PS51154"/>
    </source>
</evidence>
<protein>
    <submittedName>
        <fullName evidence="2">O-acetyl-ADP-ribose deacetylase</fullName>
    </submittedName>
</protein>
<dbReference type="SMART" id="SM00506">
    <property type="entry name" value="A1pp"/>
    <property type="match status" value="1"/>
</dbReference>
<sequence>MKQFRLIHGDITGIRIDAIVNAANSTLLGGHGVDGAIHQAGGPDIIEECRQIRARQGGCTVGEAVMTTGGRLPAQYVIHTVGPIWEEGKANERTLLSQAYQNSFALAEQHYLTGIAYPNISTGVYHFPKVEAAAIAIDTLIPLLKNSETVQEVALVCFDLENFELYEELLKQRLLEQQELKLKIEA</sequence>
<dbReference type="PANTHER" id="PTHR11106">
    <property type="entry name" value="GANGLIOSIDE INDUCED DIFFERENTIATION ASSOCIATED PROTEIN 2-RELATED"/>
    <property type="match status" value="1"/>
</dbReference>
<gene>
    <name evidence="2" type="ORF">DIC32_08945</name>
</gene>
<accession>A0A3D3G0S6</accession>
<dbReference type="InterPro" id="IPR043472">
    <property type="entry name" value="Macro_dom-like"/>
</dbReference>
<comment type="caution">
    <text evidence="2">The sequence shown here is derived from an EMBL/GenBank/DDBJ whole genome shotgun (WGS) entry which is preliminary data.</text>
</comment>
<feature type="domain" description="Macro" evidence="1">
    <location>
        <begin position="1"/>
        <end position="174"/>
    </location>
</feature>
<dbReference type="CDD" id="cd02908">
    <property type="entry name" value="Macro_OAADPr_deacetylase"/>
    <property type="match status" value="1"/>
</dbReference>
<proteinExistence type="predicted"/>
<dbReference type="NCBIfam" id="NF001664">
    <property type="entry name" value="PRK00431.1-6"/>
    <property type="match status" value="1"/>
</dbReference>
<dbReference type="SUPFAM" id="SSF52949">
    <property type="entry name" value="Macro domain-like"/>
    <property type="match status" value="1"/>
</dbReference>
<evidence type="ECO:0000313" key="3">
    <source>
        <dbReference type="Proteomes" id="UP000262257"/>
    </source>
</evidence>
<evidence type="ECO:0000313" key="2">
    <source>
        <dbReference type="EMBL" id="HCM31643.1"/>
    </source>
</evidence>
<dbReference type="Proteomes" id="UP000262257">
    <property type="component" value="Unassembled WGS sequence"/>
</dbReference>